<proteinExistence type="predicted"/>
<comment type="caution">
    <text evidence="2">The sequence shown here is derived from an EMBL/GenBank/DDBJ whole genome shotgun (WGS) entry which is preliminary data.</text>
</comment>
<dbReference type="AlphaFoldDB" id="A0A168LXA2"/>
<protein>
    <submittedName>
        <fullName evidence="2">Uncharacterized protein</fullName>
    </submittedName>
</protein>
<keyword evidence="3" id="KW-1185">Reference proteome</keyword>
<dbReference type="Proteomes" id="UP000077051">
    <property type="component" value="Unassembled WGS sequence"/>
</dbReference>
<feature type="compositionally biased region" description="Basic residues" evidence="1">
    <location>
        <begin position="118"/>
        <end position="127"/>
    </location>
</feature>
<organism evidence="2 3">
    <name type="scientific">Mucor lusitanicus CBS 277.49</name>
    <dbReference type="NCBI Taxonomy" id="747725"/>
    <lineage>
        <taxon>Eukaryota</taxon>
        <taxon>Fungi</taxon>
        <taxon>Fungi incertae sedis</taxon>
        <taxon>Mucoromycota</taxon>
        <taxon>Mucoromycotina</taxon>
        <taxon>Mucoromycetes</taxon>
        <taxon>Mucorales</taxon>
        <taxon>Mucorineae</taxon>
        <taxon>Mucoraceae</taxon>
        <taxon>Mucor</taxon>
    </lineage>
</organism>
<evidence type="ECO:0000313" key="2">
    <source>
        <dbReference type="EMBL" id="OAD04077.1"/>
    </source>
</evidence>
<feature type="region of interest" description="Disordered" evidence="1">
    <location>
        <begin position="104"/>
        <end position="127"/>
    </location>
</feature>
<reference evidence="2 3" key="1">
    <citation type="submission" date="2015-06" db="EMBL/GenBank/DDBJ databases">
        <title>Expansion of signal transduction pathways in fungi by whole-genome duplication.</title>
        <authorList>
            <consortium name="DOE Joint Genome Institute"/>
            <person name="Corrochano L.M."/>
            <person name="Kuo A."/>
            <person name="Marcet-Houben M."/>
            <person name="Polaino S."/>
            <person name="Salamov A."/>
            <person name="Villalobos J.M."/>
            <person name="Alvarez M.I."/>
            <person name="Avalos J."/>
            <person name="Benito E.P."/>
            <person name="Benoit I."/>
            <person name="Burger G."/>
            <person name="Camino L.P."/>
            <person name="Canovas D."/>
            <person name="Cerda-Olmedo E."/>
            <person name="Cheng J.-F."/>
            <person name="Dominguez A."/>
            <person name="Elias M."/>
            <person name="Eslava A.P."/>
            <person name="Glaser F."/>
            <person name="Grimwood J."/>
            <person name="Gutierrez G."/>
            <person name="Heitman J."/>
            <person name="Henrissat B."/>
            <person name="Iturriaga E.A."/>
            <person name="Lang B.F."/>
            <person name="Lavin J.L."/>
            <person name="Lee S."/>
            <person name="Li W."/>
            <person name="Lindquist E."/>
            <person name="Lopez-Garcia S."/>
            <person name="Luque E.M."/>
            <person name="Marcos A.T."/>
            <person name="Martin J."/>
            <person name="Mccluskey K."/>
            <person name="Medina H.R."/>
            <person name="Miralles-Duran A."/>
            <person name="Miyazaki A."/>
            <person name="Munoz-Torres E."/>
            <person name="Oguiza J.A."/>
            <person name="Ohm R."/>
            <person name="Olmedo M."/>
            <person name="Orejas M."/>
            <person name="Ortiz-Castellanos L."/>
            <person name="Pisabarro A.G."/>
            <person name="Rodriguez-Romero J."/>
            <person name="Ruiz-Herrera J."/>
            <person name="Ruiz-Vazquez R."/>
            <person name="Sanz C."/>
            <person name="Schackwitz W."/>
            <person name="Schmutz J."/>
            <person name="Shahriari M."/>
            <person name="Shelest E."/>
            <person name="Silva-Franco F."/>
            <person name="Soanes D."/>
            <person name="Syed K."/>
            <person name="Tagua V.G."/>
            <person name="Talbot N.J."/>
            <person name="Thon M."/>
            <person name="De Vries R.P."/>
            <person name="Wiebenga A."/>
            <person name="Yadav J.S."/>
            <person name="Braun E.L."/>
            <person name="Baker S."/>
            <person name="Garre V."/>
            <person name="Horwitz B."/>
            <person name="Torres-Martinez S."/>
            <person name="Idnurm A."/>
            <person name="Herrera-Estrella A."/>
            <person name="Gabaldon T."/>
            <person name="Grigoriev I.V."/>
        </authorList>
    </citation>
    <scope>NUCLEOTIDE SEQUENCE [LARGE SCALE GENOMIC DNA]</scope>
    <source>
        <strain evidence="2 3">CBS 277.49</strain>
    </source>
</reference>
<evidence type="ECO:0000313" key="3">
    <source>
        <dbReference type="Proteomes" id="UP000077051"/>
    </source>
</evidence>
<accession>A0A168LXA2</accession>
<dbReference type="EMBL" id="AMYB01000004">
    <property type="protein sequence ID" value="OAD04077.1"/>
    <property type="molecule type" value="Genomic_DNA"/>
</dbReference>
<evidence type="ECO:0000256" key="1">
    <source>
        <dbReference type="SAM" id="MobiDB-lite"/>
    </source>
</evidence>
<gene>
    <name evidence="2" type="ORF">MUCCIDRAFT_156328</name>
</gene>
<dbReference type="OrthoDB" id="2289992at2759"/>
<name>A0A168LXA2_MUCCL</name>
<dbReference type="VEuPathDB" id="FungiDB:MUCCIDRAFT_156328"/>
<sequence length="127" mass="13925">MSPSIASTSKRFQPQKSFDELLSAIPLFNQPSSSCSSTPPSFRTNEIVLAVNDPELYMGDDCDASYEATLLNSGLLDWLSKEDTITFHHSSSQKRLEMLLTHLSSSSSADTEEMGGGKKGKGKLNYR</sequence>